<comment type="caution">
    <text evidence="1">The sequence shown here is derived from an EMBL/GenBank/DDBJ whole genome shotgun (WGS) entry which is preliminary data.</text>
</comment>
<sequence>MNDERIGPIISGRGLRQGDPLSPYLFLLCAKGMTTLIKHAEQNIMLHGVK</sequence>
<dbReference type="GO" id="GO:0003964">
    <property type="term" value="F:RNA-directed DNA polymerase activity"/>
    <property type="evidence" value="ECO:0007669"/>
    <property type="project" value="UniProtKB-KW"/>
</dbReference>
<keyword evidence="1" id="KW-0808">Transferase</keyword>
<proteinExistence type="predicted"/>
<reference evidence="1 2" key="1">
    <citation type="journal article" date="2018" name="Front. Plant Sci.">
        <title>Red Clover (Trifolium pratense) and Zigzag Clover (T. medium) - A Picture of Genomic Similarities and Differences.</title>
        <authorList>
            <person name="Dluhosova J."/>
            <person name="Istvanek J."/>
            <person name="Nedelnik J."/>
            <person name="Repkova J."/>
        </authorList>
    </citation>
    <scope>NUCLEOTIDE SEQUENCE [LARGE SCALE GENOMIC DNA]</scope>
    <source>
        <strain evidence="2">cv. 10/8</strain>
        <tissue evidence="1">Leaf</tissue>
    </source>
</reference>
<evidence type="ECO:0000313" key="1">
    <source>
        <dbReference type="EMBL" id="MCI70706.1"/>
    </source>
</evidence>
<name>A0A392UE63_9FABA</name>
<dbReference type="Proteomes" id="UP000265520">
    <property type="component" value="Unassembled WGS sequence"/>
</dbReference>
<feature type="non-terminal residue" evidence="1">
    <location>
        <position position="50"/>
    </location>
</feature>
<protein>
    <submittedName>
        <fullName evidence="1">RNA-directed DNA polymerase (Reverse transcriptase)</fullName>
    </submittedName>
</protein>
<dbReference type="EMBL" id="LXQA010781245">
    <property type="protein sequence ID" value="MCI70706.1"/>
    <property type="molecule type" value="Genomic_DNA"/>
</dbReference>
<keyword evidence="1" id="KW-0695">RNA-directed DNA polymerase</keyword>
<dbReference type="AlphaFoldDB" id="A0A392UE63"/>
<accession>A0A392UE63</accession>
<evidence type="ECO:0000313" key="2">
    <source>
        <dbReference type="Proteomes" id="UP000265520"/>
    </source>
</evidence>
<keyword evidence="1" id="KW-0548">Nucleotidyltransferase</keyword>
<organism evidence="1 2">
    <name type="scientific">Trifolium medium</name>
    <dbReference type="NCBI Taxonomy" id="97028"/>
    <lineage>
        <taxon>Eukaryota</taxon>
        <taxon>Viridiplantae</taxon>
        <taxon>Streptophyta</taxon>
        <taxon>Embryophyta</taxon>
        <taxon>Tracheophyta</taxon>
        <taxon>Spermatophyta</taxon>
        <taxon>Magnoliopsida</taxon>
        <taxon>eudicotyledons</taxon>
        <taxon>Gunneridae</taxon>
        <taxon>Pentapetalae</taxon>
        <taxon>rosids</taxon>
        <taxon>fabids</taxon>
        <taxon>Fabales</taxon>
        <taxon>Fabaceae</taxon>
        <taxon>Papilionoideae</taxon>
        <taxon>50 kb inversion clade</taxon>
        <taxon>NPAAA clade</taxon>
        <taxon>Hologalegina</taxon>
        <taxon>IRL clade</taxon>
        <taxon>Trifolieae</taxon>
        <taxon>Trifolium</taxon>
    </lineage>
</organism>
<keyword evidence="2" id="KW-1185">Reference proteome</keyword>